<keyword evidence="2" id="KW-1185">Reference proteome</keyword>
<accession>A0ABM4C0B3</accession>
<reference evidence="3" key="1">
    <citation type="submission" date="2025-08" db="UniProtKB">
        <authorList>
            <consortium name="RefSeq"/>
        </authorList>
    </citation>
    <scope>IDENTIFICATION</scope>
</reference>
<dbReference type="Proteomes" id="UP001652625">
    <property type="component" value="Chromosome 06"/>
</dbReference>
<sequence length="375" mass="42348">MSGKYNGVQAHIHSLNEFARFVPCAAHTLNLIGVHAAEVSPLMITFFGKVQAIFNFFSSSTLRWEKLMKTLTISLKGNSDTRWSAKKEAIIPLHRQIKEVLQVLESIIHTPKTNAVSQKKNERTEGFHSESERCWGGQHYLLLQKTLHAAAETAKQIGIEGDFPMKRKCKVKQMALYEDEDDFCRLSPETDFGSQCNLVFDSILTQIEWRFEAMSAVSSDFDFLNGHSLSKSSVDELKTKAKNLSKIYKTDLDSSDFQSEMASFKYQAAAMMENFEKSSPMDILQLIHKYSLADAYPNTAIAIRIFLTLPVTFATCERSFSKLKIIKNYLRSTTGQERLSCLAVVSIEHEVVNALDFDDVISDIASKKARKVTLN</sequence>
<evidence type="ECO:0000259" key="1">
    <source>
        <dbReference type="Pfam" id="PF05699"/>
    </source>
</evidence>
<dbReference type="InterPro" id="IPR008906">
    <property type="entry name" value="HATC_C_dom"/>
</dbReference>
<feature type="domain" description="HAT C-terminal dimerisation" evidence="1">
    <location>
        <begin position="274"/>
        <end position="350"/>
    </location>
</feature>
<dbReference type="SUPFAM" id="SSF53098">
    <property type="entry name" value="Ribonuclease H-like"/>
    <property type="match status" value="1"/>
</dbReference>
<name>A0ABM4C0B3_HYDVU</name>
<dbReference type="RefSeq" id="XP_065654969.1">
    <property type="nucleotide sequence ID" value="XM_065798897.1"/>
</dbReference>
<dbReference type="InterPro" id="IPR012337">
    <property type="entry name" value="RNaseH-like_sf"/>
</dbReference>
<proteinExistence type="predicted"/>
<dbReference type="PANTHER" id="PTHR45749">
    <property type="match status" value="1"/>
</dbReference>
<organism evidence="2 3">
    <name type="scientific">Hydra vulgaris</name>
    <name type="common">Hydra</name>
    <name type="synonym">Hydra attenuata</name>
    <dbReference type="NCBI Taxonomy" id="6087"/>
    <lineage>
        <taxon>Eukaryota</taxon>
        <taxon>Metazoa</taxon>
        <taxon>Cnidaria</taxon>
        <taxon>Hydrozoa</taxon>
        <taxon>Hydroidolina</taxon>
        <taxon>Anthoathecata</taxon>
        <taxon>Aplanulata</taxon>
        <taxon>Hydridae</taxon>
        <taxon>Hydra</taxon>
    </lineage>
</organism>
<dbReference type="PANTHER" id="PTHR45749:SF23">
    <property type="entry name" value="ZINC FINGER MYM-TYPE PROTEIN 1-LIKE"/>
    <property type="match status" value="1"/>
</dbReference>
<protein>
    <submittedName>
        <fullName evidence="3">Uncharacterized protein LOC136081569</fullName>
    </submittedName>
</protein>
<evidence type="ECO:0000313" key="3">
    <source>
        <dbReference type="RefSeq" id="XP_065654969.1"/>
    </source>
</evidence>
<evidence type="ECO:0000313" key="2">
    <source>
        <dbReference type="Proteomes" id="UP001652625"/>
    </source>
</evidence>
<gene>
    <name evidence="3" type="primary">LOC136081569</name>
</gene>
<dbReference type="Pfam" id="PF05699">
    <property type="entry name" value="Dimer_Tnp_hAT"/>
    <property type="match status" value="1"/>
</dbReference>
<dbReference type="GeneID" id="136081569"/>